<dbReference type="Proteomes" id="UP000067444">
    <property type="component" value="Chromosome"/>
</dbReference>
<dbReference type="PANTHER" id="PTHR41260">
    <property type="entry name" value="PROTEIN ECSC"/>
    <property type="match status" value="1"/>
</dbReference>
<evidence type="ECO:0000313" key="2">
    <source>
        <dbReference type="Proteomes" id="UP000067444"/>
    </source>
</evidence>
<dbReference type="KEGG" id="otm:OSB_07630"/>
<organism evidence="1 2">
    <name type="scientific">Octadecabacter temperatus</name>
    <dbReference type="NCBI Taxonomy" id="1458307"/>
    <lineage>
        <taxon>Bacteria</taxon>
        <taxon>Pseudomonadati</taxon>
        <taxon>Pseudomonadota</taxon>
        <taxon>Alphaproteobacteria</taxon>
        <taxon>Rhodobacterales</taxon>
        <taxon>Roseobacteraceae</taxon>
        <taxon>Octadecabacter</taxon>
    </lineage>
</organism>
<dbReference type="EMBL" id="CP012160">
    <property type="protein sequence ID" value="AKS45324.1"/>
    <property type="molecule type" value="Genomic_DNA"/>
</dbReference>
<reference evidence="1 2" key="1">
    <citation type="journal article" date="2015" name="Genome Announc.">
        <title>Closed Genome Sequence of Octadecabacter temperatus SB1, the First Mesophilic Species of the Genus Octadecabacter.</title>
        <authorList>
            <person name="Voget S."/>
            <person name="Billerbeck S."/>
            <person name="Simon M."/>
            <person name="Daniel R."/>
        </authorList>
    </citation>
    <scope>NUCLEOTIDE SEQUENCE [LARGE SCALE GENOMIC DNA]</scope>
    <source>
        <strain evidence="1 2">SB1</strain>
    </source>
</reference>
<keyword evidence="2" id="KW-1185">Reference proteome</keyword>
<dbReference type="PANTHER" id="PTHR41260:SF1">
    <property type="entry name" value="PROTEIN ECSC"/>
    <property type="match status" value="1"/>
</dbReference>
<dbReference type="AlphaFoldDB" id="A0A0K0Y2Z2"/>
<dbReference type="Pfam" id="PF12787">
    <property type="entry name" value="EcsC"/>
    <property type="match status" value="1"/>
</dbReference>
<sequence length="269" mass="28086">MTTDPTTLHLVNPDAPSTQLDDDARARVAALAARQNDATGVLMQVVSFLGGQVEDGMKLLPERTRTRLDAAAKRGLRASYDAAGRSKGGVGRFVATDRAHKALATVSGALGGLGGLPTALVELPLATTVIFRAVQGIAAEHGEDPMTVETRFQCLQVFGKGGLGDEDDGVDTSFVGARVGLSGAAINKLISKIAPQFAAVLGQKLAAKTVPVLGAAAGAGTNYTFVTYYTEIAHVHFGLRKLARTYGTDQIADAFTQETIKLKKPLLKA</sequence>
<dbReference type="OrthoDB" id="7569638at2"/>
<name>A0A0K0Y2Z2_9RHOB</name>
<protein>
    <submittedName>
        <fullName evidence="1">EcsC protein family protein</fullName>
    </submittedName>
</protein>
<evidence type="ECO:0000313" key="1">
    <source>
        <dbReference type="EMBL" id="AKS45324.1"/>
    </source>
</evidence>
<gene>
    <name evidence="1" type="ORF">OSB_07630</name>
</gene>
<dbReference type="RefSeq" id="WP_049833730.1">
    <property type="nucleotide sequence ID" value="NZ_CP012160.1"/>
</dbReference>
<accession>A0A0K0Y2Z2</accession>
<proteinExistence type="predicted"/>
<dbReference type="STRING" id="1458307.OSB_07630"/>
<dbReference type="PATRIC" id="fig|1458307.3.peg.774"/>
<dbReference type="InterPro" id="IPR024787">
    <property type="entry name" value="EcsC"/>
</dbReference>